<evidence type="ECO:0000256" key="1">
    <source>
        <dbReference type="SAM" id="SignalP"/>
    </source>
</evidence>
<dbReference type="RefSeq" id="WP_161141767.1">
    <property type="nucleotide sequence ID" value="NZ_SPKJ01000074.1"/>
</dbReference>
<dbReference type="Proteomes" id="UP000773614">
    <property type="component" value="Unassembled WGS sequence"/>
</dbReference>
<dbReference type="PANTHER" id="PTHR30535">
    <property type="entry name" value="VITAMIN B12-BINDING PROTEIN"/>
    <property type="match status" value="1"/>
</dbReference>
<organism evidence="3 4">
    <name type="scientific">Propylenella binzhouense</name>
    <dbReference type="NCBI Taxonomy" id="2555902"/>
    <lineage>
        <taxon>Bacteria</taxon>
        <taxon>Pseudomonadati</taxon>
        <taxon>Pseudomonadota</taxon>
        <taxon>Alphaproteobacteria</taxon>
        <taxon>Hyphomicrobiales</taxon>
        <taxon>Propylenellaceae</taxon>
        <taxon>Propylenella</taxon>
    </lineage>
</organism>
<dbReference type="InterPro" id="IPR050902">
    <property type="entry name" value="ABC_Transporter_SBP"/>
</dbReference>
<evidence type="ECO:0000313" key="3">
    <source>
        <dbReference type="EMBL" id="MYZ49425.1"/>
    </source>
</evidence>
<keyword evidence="4" id="KW-1185">Reference proteome</keyword>
<sequence length="299" mass="30418">MSARVLLALMLACTWLASADRAAAAERIVSLGGSVTEILYALGLEDRIVAVDTTSLYPPEAMQEKPNVGYLRQISAEGVLSLDPTLIIAEADVGPPEAVAVIAGSGVRLERAPAARDAQSLRAKIAFVAEAAGAPEAGRALAESAAGQLESIATAVAQVEDPVPAIFVLSLQGGRVLAAGSGTSADAMLRLAGARNALSGFSGYKQVSAEALLSAAPEIIVMMNRGAEAQPTLDEIRAIPALAATPAAANGRLVAMDGLYLLGFGPRTAQAARDLAAAFYPNLPLPALRTALVTGGGVR</sequence>
<protein>
    <submittedName>
        <fullName evidence="3">Hemin ABC transporter substrate-binding protein</fullName>
    </submittedName>
</protein>
<dbReference type="Gene3D" id="3.40.50.1980">
    <property type="entry name" value="Nitrogenase molybdenum iron protein domain"/>
    <property type="match status" value="2"/>
</dbReference>
<dbReference type="AlphaFoldDB" id="A0A964T6P9"/>
<dbReference type="InterPro" id="IPR002491">
    <property type="entry name" value="ABC_transptr_periplasmic_BD"/>
</dbReference>
<feature type="signal peptide" evidence="1">
    <location>
        <begin position="1"/>
        <end position="24"/>
    </location>
</feature>
<accession>A0A964T6P9</accession>
<dbReference type="Pfam" id="PF01497">
    <property type="entry name" value="Peripla_BP_2"/>
    <property type="match status" value="1"/>
</dbReference>
<name>A0A964T6P9_9HYPH</name>
<dbReference type="PROSITE" id="PS50983">
    <property type="entry name" value="FE_B12_PBP"/>
    <property type="match status" value="1"/>
</dbReference>
<dbReference type="SUPFAM" id="SSF53807">
    <property type="entry name" value="Helical backbone' metal receptor"/>
    <property type="match status" value="1"/>
</dbReference>
<keyword evidence="1" id="KW-0732">Signal</keyword>
<dbReference type="PANTHER" id="PTHR30535:SF4">
    <property type="entry name" value="HEMIN-BINDING PERIPLASMIC PROTEIN HMUT"/>
    <property type="match status" value="1"/>
</dbReference>
<comment type="caution">
    <text evidence="3">The sequence shown here is derived from an EMBL/GenBank/DDBJ whole genome shotgun (WGS) entry which is preliminary data.</text>
</comment>
<feature type="chain" id="PRO_5037724467" evidence="1">
    <location>
        <begin position="25"/>
        <end position="299"/>
    </location>
</feature>
<proteinExistence type="predicted"/>
<evidence type="ECO:0000259" key="2">
    <source>
        <dbReference type="PROSITE" id="PS50983"/>
    </source>
</evidence>
<reference evidence="3" key="1">
    <citation type="submission" date="2019-03" db="EMBL/GenBank/DDBJ databases">
        <title>Afifella sp. nov., isolated from activated sludge.</title>
        <authorList>
            <person name="Li Q."/>
            <person name="Liu Y."/>
        </authorList>
    </citation>
    <scope>NUCLEOTIDE SEQUENCE</scope>
    <source>
        <strain evidence="3">L72</strain>
    </source>
</reference>
<evidence type="ECO:0000313" key="4">
    <source>
        <dbReference type="Proteomes" id="UP000773614"/>
    </source>
</evidence>
<dbReference type="OrthoDB" id="9797736at2"/>
<gene>
    <name evidence="3" type="ORF">E4O86_17080</name>
</gene>
<feature type="domain" description="Fe/B12 periplasmic-binding" evidence="2">
    <location>
        <begin position="27"/>
        <end position="283"/>
    </location>
</feature>
<dbReference type="EMBL" id="SPKJ01000074">
    <property type="protein sequence ID" value="MYZ49425.1"/>
    <property type="molecule type" value="Genomic_DNA"/>
</dbReference>